<proteinExistence type="predicted"/>
<feature type="transmembrane region" description="Helical" evidence="1">
    <location>
        <begin position="122"/>
        <end position="139"/>
    </location>
</feature>
<protein>
    <submittedName>
        <fullName evidence="2">Uncharacterized protein</fullName>
    </submittedName>
</protein>
<gene>
    <name evidence="2" type="ORF">SMACR_09746</name>
</gene>
<dbReference type="AlphaFoldDB" id="A0A8S8ZDP1"/>
<reference evidence="2 3" key="1">
    <citation type="submission" date="2017-07" db="EMBL/GenBank/DDBJ databases">
        <title>Genome sequence of the Sordaria macrospora wild type strain R19027.</title>
        <authorList>
            <person name="Nowrousian M."/>
            <person name="Teichert I."/>
            <person name="Kueck U."/>
        </authorList>
    </citation>
    <scope>NUCLEOTIDE SEQUENCE [LARGE SCALE GENOMIC DNA]</scope>
    <source>
        <strain evidence="2 3">R19027</strain>
        <tissue evidence="2">Mycelium</tissue>
    </source>
</reference>
<keyword evidence="1" id="KW-0472">Membrane</keyword>
<accession>A0A8S8ZDP1</accession>
<comment type="caution">
    <text evidence="2">The sequence shown here is derived from an EMBL/GenBank/DDBJ whole genome shotgun (WGS) entry which is preliminary data.</text>
</comment>
<name>A0A8S8ZDP1_SORMA</name>
<sequence>MSITPRTNCSRDALPQFWEGQPKDLSYWAIPNWNESLVGMTECCSPNEVHVSGEGDFEGCVLWCLIPDSILKDKDGKVHDNKEAVIADMRHCVDLKGNLSTGYISGGKVRDNAAMGLKMGRTTLLGVGVWALLTVGMVMA</sequence>
<evidence type="ECO:0000313" key="3">
    <source>
        <dbReference type="Proteomes" id="UP000433876"/>
    </source>
</evidence>
<evidence type="ECO:0000313" key="2">
    <source>
        <dbReference type="EMBL" id="KAA8622036.1"/>
    </source>
</evidence>
<keyword evidence="1" id="KW-0812">Transmembrane</keyword>
<dbReference type="EMBL" id="NMPR01000357">
    <property type="protein sequence ID" value="KAA8622036.1"/>
    <property type="molecule type" value="Genomic_DNA"/>
</dbReference>
<dbReference type="VEuPathDB" id="FungiDB:SMAC_09746"/>
<evidence type="ECO:0000256" key="1">
    <source>
        <dbReference type="SAM" id="Phobius"/>
    </source>
</evidence>
<dbReference type="Proteomes" id="UP000433876">
    <property type="component" value="Unassembled WGS sequence"/>
</dbReference>
<organism evidence="2 3">
    <name type="scientific">Sordaria macrospora</name>
    <dbReference type="NCBI Taxonomy" id="5147"/>
    <lineage>
        <taxon>Eukaryota</taxon>
        <taxon>Fungi</taxon>
        <taxon>Dikarya</taxon>
        <taxon>Ascomycota</taxon>
        <taxon>Pezizomycotina</taxon>
        <taxon>Sordariomycetes</taxon>
        <taxon>Sordariomycetidae</taxon>
        <taxon>Sordariales</taxon>
        <taxon>Sordariaceae</taxon>
        <taxon>Sordaria</taxon>
    </lineage>
</organism>
<keyword evidence="1" id="KW-1133">Transmembrane helix</keyword>